<dbReference type="Gene3D" id="3.40.50.20">
    <property type="match status" value="1"/>
</dbReference>
<dbReference type="Pfam" id="PF02955">
    <property type="entry name" value="GSH-S_ATP"/>
    <property type="match status" value="1"/>
</dbReference>
<evidence type="ECO:0000313" key="3">
    <source>
        <dbReference type="Proteomes" id="UP000198724"/>
    </source>
</evidence>
<reference evidence="3" key="1">
    <citation type="submission" date="2016-10" db="EMBL/GenBank/DDBJ databases">
        <authorList>
            <person name="Varghese N."/>
            <person name="Submissions S."/>
        </authorList>
    </citation>
    <scope>NUCLEOTIDE SEQUENCE [LARGE SCALE GENOMIC DNA]</scope>
    <source>
        <strain evidence="3">LP51</strain>
    </source>
</reference>
<sequence length="298" mass="33923">MNTQQIALITYKDAGKYTGVSEEENARLHQFLTKKGLQVTLEVWDDPAVDWGKYELVLLKSPWDYFDKIDTFYTWLSKLEELQVRVLNPISIVRWNADKRYLVELQEKGERVVPTLWLEQGSSLDVATVFERLQSDKIIVKPAVSGGAKNTFALTPQEAETQAESINSLLQQESFLAQPFIPEIQTKGEWSFLFFNGEYSHTVLKTAKAGDFRVQHFFGGTIHTPEPPAHLLEAAHNLVDKYAQGCLYARVDGIERAGELVLMELELIEPFLFMATSEGAIERYYDALSAQLQEQRIA</sequence>
<keyword evidence="2" id="KW-0436">Ligase</keyword>
<dbReference type="PANTHER" id="PTHR39217">
    <property type="match status" value="1"/>
</dbReference>
<organism evidence="2 3">
    <name type="scientific">Pontibacter chinhatensis</name>
    <dbReference type="NCBI Taxonomy" id="1436961"/>
    <lineage>
        <taxon>Bacteria</taxon>
        <taxon>Pseudomonadati</taxon>
        <taxon>Bacteroidota</taxon>
        <taxon>Cytophagia</taxon>
        <taxon>Cytophagales</taxon>
        <taxon>Hymenobacteraceae</taxon>
        <taxon>Pontibacter</taxon>
    </lineage>
</organism>
<feature type="domain" description="Prokaryotic glutathione synthetase ATP-binding" evidence="1">
    <location>
        <begin position="134"/>
        <end position="254"/>
    </location>
</feature>
<dbReference type="Proteomes" id="UP000198724">
    <property type="component" value="Unassembled WGS sequence"/>
</dbReference>
<dbReference type="EMBL" id="FOOT01000015">
    <property type="protein sequence ID" value="SFH38428.1"/>
    <property type="molecule type" value="Genomic_DNA"/>
</dbReference>
<dbReference type="Gene3D" id="3.30.1490.20">
    <property type="entry name" value="ATP-grasp fold, A domain"/>
    <property type="match status" value="1"/>
</dbReference>
<dbReference type="InterPro" id="IPR013815">
    <property type="entry name" value="ATP_grasp_subdomain_1"/>
</dbReference>
<dbReference type="RefSeq" id="WP_092105647.1">
    <property type="nucleotide sequence ID" value="NZ_FOOT01000015.1"/>
</dbReference>
<gene>
    <name evidence="2" type="ORF">SAMN05421739_11524</name>
</gene>
<protein>
    <submittedName>
        <fullName evidence="2">Glutathione synthase/RimK-type ligase, ATP-grasp superfamily</fullName>
    </submittedName>
</protein>
<dbReference type="Gene3D" id="3.30.470.20">
    <property type="entry name" value="ATP-grasp fold, B domain"/>
    <property type="match status" value="1"/>
</dbReference>
<keyword evidence="3" id="KW-1185">Reference proteome</keyword>
<dbReference type="InterPro" id="IPR053191">
    <property type="entry name" value="DcsG_Biosynth_Enzyme"/>
</dbReference>
<dbReference type="GO" id="GO:0005524">
    <property type="term" value="F:ATP binding"/>
    <property type="evidence" value="ECO:0007669"/>
    <property type="project" value="InterPro"/>
</dbReference>
<accession>A0A1I2ZKS6</accession>
<dbReference type="SUPFAM" id="SSF56059">
    <property type="entry name" value="Glutathione synthetase ATP-binding domain-like"/>
    <property type="match status" value="1"/>
</dbReference>
<dbReference type="GO" id="GO:0004363">
    <property type="term" value="F:glutathione synthase activity"/>
    <property type="evidence" value="ECO:0007669"/>
    <property type="project" value="InterPro"/>
</dbReference>
<dbReference type="InterPro" id="IPR004218">
    <property type="entry name" value="GSHS_ATP-bd"/>
</dbReference>
<dbReference type="PANTHER" id="PTHR39217:SF1">
    <property type="entry name" value="GLUTATHIONE SYNTHETASE"/>
    <property type="match status" value="1"/>
</dbReference>
<evidence type="ECO:0000259" key="1">
    <source>
        <dbReference type="Pfam" id="PF02955"/>
    </source>
</evidence>
<name>A0A1I2ZKS6_9BACT</name>
<evidence type="ECO:0000313" key="2">
    <source>
        <dbReference type="EMBL" id="SFH38428.1"/>
    </source>
</evidence>
<dbReference type="OrthoDB" id="3373978at2"/>
<dbReference type="STRING" id="1436961.SAMN05421739_11524"/>
<proteinExistence type="predicted"/>
<dbReference type="AlphaFoldDB" id="A0A1I2ZKS6"/>